<comment type="caution">
    <text evidence="2">The sequence shown here is derived from an EMBL/GenBank/DDBJ whole genome shotgun (WGS) entry which is preliminary data.</text>
</comment>
<dbReference type="InterPro" id="IPR011017">
    <property type="entry name" value="TRASH_dom"/>
</dbReference>
<dbReference type="Pfam" id="PF04945">
    <property type="entry name" value="YHS"/>
    <property type="match status" value="1"/>
</dbReference>
<sequence>MGISDIFKKAAKKLDEGKDPVCGMKVDLGTTKFKSIYQGKVYGFCSEECKKTFDKNPSQYADPNC</sequence>
<dbReference type="AlphaFoldDB" id="A0A0G0T5K3"/>
<gene>
    <name evidence="2" type="ORF">UU14_C0008G0020</name>
</gene>
<dbReference type="Gene3D" id="1.10.620.20">
    <property type="entry name" value="Ribonucleotide Reductase, subunit A"/>
    <property type="match status" value="1"/>
</dbReference>
<proteinExistence type="predicted"/>
<dbReference type="GO" id="GO:0016491">
    <property type="term" value="F:oxidoreductase activity"/>
    <property type="evidence" value="ECO:0007669"/>
    <property type="project" value="InterPro"/>
</dbReference>
<evidence type="ECO:0000259" key="1">
    <source>
        <dbReference type="SMART" id="SM00746"/>
    </source>
</evidence>
<reference evidence="2 3" key="1">
    <citation type="journal article" date="2015" name="Nature">
        <title>rRNA introns, odd ribosomes, and small enigmatic genomes across a large radiation of phyla.</title>
        <authorList>
            <person name="Brown C.T."/>
            <person name="Hug L.A."/>
            <person name="Thomas B.C."/>
            <person name="Sharon I."/>
            <person name="Castelle C.J."/>
            <person name="Singh A."/>
            <person name="Wilkins M.J."/>
            <person name="Williams K.H."/>
            <person name="Banfield J.F."/>
        </authorList>
    </citation>
    <scope>NUCLEOTIDE SEQUENCE [LARGE SCALE GENOMIC DNA]</scope>
</reference>
<dbReference type="InterPro" id="IPR012348">
    <property type="entry name" value="RNR-like"/>
</dbReference>
<dbReference type="SMART" id="SM00746">
    <property type="entry name" value="TRASH"/>
    <property type="match status" value="1"/>
</dbReference>
<dbReference type="Proteomes" id="UP000034664">
    <property type="component" value="Unassembled WGS sequence"/>
</dbReference>
<dbReference type="InterPro" id="IPR007029">
    <property type="entry name" value="YHS_dom"/>
</dbReference>
<evidence type="ECO:0000313" key="3">
    <source>
        <dbReference type="Proteomes" id="UP000034664"/>
    </source>
</evidence>
<accession>A0A0G0T5K3</accession>
<feature type="domain" description="TRASH" evidence="1">
    <location>
        <begin position="19"/>
        <end position="57"/>
    </location>
</feature>
<evidence type="ECO:0000313" key="2">
    <source>
        <dbReference type="EMBL" id="KKR72293.1"/>
    </source>
</evidence>
<name>A0A0G0T5K3_9BACT</name>
<dbReference type="InterPro" id="IPR009078">
    <property type="entry name" value="Ferritin-like_SF"/>
</dbReference>
<dbReference type="EMBL" id="LBZM01000008">
    <property type="protein sequence ID" value="KKR72293.1"/>
    <property type="molecule type" value="Genomic_DNA"/>
</dbReference>
<organism evidence="2 3">
    <name type="scientific">Candidatus Roizmanbacteria bacterium GW2011_GWB1_40_7</name>
    <dbReference type="NCBI Taxonomy" id="1618482"/>
    <lineage>
        <taxon>Bacteria</taxon>
        <taxon>Candidatus Roizmaniibacteriota</taxon>
    </lineage>
</organism>
<dbReference type="SUPFAM" id="SSF47240">
    <property type="entry name" value="Ferritin-like"/>
    <property type="match status" value="1"/>
</dbReference>
<protein>
    <submittedName>
        <fullName evidence="2">YHS domain-containing protein</fullName>
    </submittedName>
</protein>